<dbReference type="Pfam" id="PF12937">
    <property type="entry name" value="F-box-like"/>
    <property type="match status" value="1"/>
</dbReference>
<dbReference type="OMA" id="EIERHYP"/>
<evidence type="ECO:0000313" key="3">
    <source>
        <dbReference type="EMBL" id="AET39216.1"/>
    </source>
</evidence>
<sequence length="490" mass="55486">MTDEHWLKVNGCIGMSDMSDYVTLEQLPLNIIFGILTYLSLQDLQNVAQTCKLLRVLCNESIAYGKYSKDSSVRTSRTRRLMQDFLSICDDRRKIIRTLTNYNLTITEALGYIQTRMDLGSFDLAYSGSDGDEQTYWKAKPHNTDAFKSTTSPPDGADIVEDLRCPHSGLDESTQRQGFECDSELSVEPGDQDDEVPYLERSPMRVYTPQLPHSVVPTTFRKRAASDYDGLTYLKILKGAYTMVITSPINTRSLQSKDNTDIDRTPTRSRIQHHQIDTVSGKNYVTPNSGSSNHHRLSPEALSFHVSPHSSHGDSGSSIFSDTPRLSDAMNARSWTMGYELDHVFDGHSGDSDSTNPTEYIKQLQNSVKVKDKAVLFEKLLTESAQRAKIKRVNGTLFLESKRDISRCYLEELERCNSNAPLVSPDDAISNANDEVWDKIAHTAVQEGWNKMKRVERKYSNSVNSRSTPQRRTQLKAFVTNDNRICYERL</sequence>
<dbReference type="InterPro" id="IPR001810">
    <property type="entry name" value="F-box_dom"/>
</dbReference>
<evidence type="ECO:0000259" key="2">
    <source>
        <dbReference type="PROSITE" id="PS50181"/>
    </source>
</evidence>
<keyword evidence="4" id="KW-1185">Reference proteome</keyword>
<dbReference type="GeneID" id="11471218"/>
<protein>
    <recommendedName>
        <fullName evidence="2">F-box domain-containing protein</fullName>
    </recommendedName>
</protein>
<accession>G8JT63</accession>
<feature type="compositionally biased region" description="Acidic residues" evidence="1">
    <location>
        <begin position="181"/>
        <end position="194"/>
    </location>
</feature>
<dbReference type="OrthoDB" id="3219396at2759"/>
<dbReference type="KEGG" id="erc:Ecym_4137"/>
<reference evidence="4" key="1">
    <citation type="journal article" date="2012" name="G3 (Bethesda)">
        <title>Pichia sorbitophila, an interspecies yeast hybrid reveals early steps of genome resolution following polyploidization.</title>
        <authorList>
            <person name="Leh Louis V."/>
            <person name="Despons L."/>
            <person name="Friedrich A."/>
            <person name="Martin T."/>
            <person name="Durrens P."/>
            <person name="Casaregola S."/>
            <person name="Neuveglise C."/>
            <person name="Fairhead C."/>
            <person name="Marck C."/>
            <person name="Cruz J.A."/>
            <person name="Straub M.L."/>
            <person name="Kugler V."/>
            <person name="Sacerdot C."/>
            <person name="Uzunov Z."/>
            <person name="Thierry A."/>
            <person name="Weiss S."/>
            <person name="Bleykasten C."/>
            <person name="De Montigny J."/>
            <person name="Jacques N."/>
            <person name="Jung P."/>
            <person name="Lemaire M."/>
            <person name="Mallet S."/>
            <person name="Morel G."/>
            <person name="Richard G.F."/>
            <person name="Sarkar A."/>
            <person name="Savel G."/>
            <person name="Schacherer J."/>
            <person name="Seret M.L."/>
            <person name="Talla E."/>
            <person name="Samson G."/>
            <person name="Jubin C."/>
            <person name="Poulain J."/>
            <person name="Vacherie B."/>
            <person name="Barbe V."/>
            <person name="Pelletier E."/>
            <person name="Sherman D.J."/>
            <person name="Westhof E."/>
            <person name="Weissenbach J."/>
            <person name="Baret P.V."/>
            <person name="Wincker P."/>
            <person name="Gaillardin C."/>
            <person name="Dujon B."/>
            <person name="Souciet J.L."/>
        </authorList>
    </citation>
    <scope>NUCLEOTIDE SEQUENCE [LARGE SCALE GENOMIC DNA]</scope>
    <source>
        <strain evidence="4">CBS 270.75 / DBVPG 7215 / KCTC 17166 / NRRL Y-17582</strain>
    </source>
</reference>
<dbReference type="RefSeq" id="XP_003646033.1">
    <property type="nucleotide sequence ID" value="XM_003645985.1"/>
</dbReference>
<dbReference type="InParanoid" id="G8JT63"/>
<dbReference type="Gene3D" id="1.20.1280.50">
    <property type="match status" value="1"/>
</dbReference>
<dbReference type="eggNOG" id="ENOG502S5PF">
    <property type="taxonomic scope" value="Eukaryota"/>
</dbReference>
<dbReference type="PROSITE" id="PS50181">
    <property type="entry name" value="FBOX"/>
    <property type="match status" value="1"/>
</dbReference>
<evidence type="ECO:0000313" key="4">
    <source>
        <dbReference type="Proteomes" id="UP000006790"/>
    </source>
</evidence>
<dbReference type="FunCoup" id="G8JT63">
    <property type="interactions" value="91"/>
</dbReference>
<dbReference type="HOGENOM" id="CLU_667626_0_0_1"/>
<gene>
    <name evidence="3" type="ordered locus">Ecym_4137</name>
</gene>
<evidence type="ECO:0000256" key="1">
    <source>
        <dbReference type="SAM" id="MobiDB-lite"/>
    </source>
</evidence>
<dbReference type="EMBL" id="CP002500">
    <property type="protein sequence ID" value="AET39216.1"/>
    <property type="molecule type" value="Genomic_DNA"/>
</dbReference>
<dbReference type="SUPFAM" id="SSF81383">
    <property type="entry name" value="F-box domain"/>
    <property type="match status" value="1"/>
</dbReference>
<dbReference type="AlphaFoldDB" id="G8JT63"/>
<dbReference type="Proteomes" id="UP000006790">
    <property type="component" value="Chromosome 4"/>
</dbReference>
<feature type="region of interest" description="Disordered" evidence="1">
    <location>
        <begin position="171"/>
        <end position="194"/>
    </location>
</feature>
<feature type="domain" description="F-box" evidence="2">
    <location>
        <begin position="21"/>
        <end position="67"/>
    </location>
</feature>
<name>G8JT63_ERECY</name>
<dbReference type="InterPro" id="IPR036047">
    <property type="entry name" value="F-box-like_dom_sf"/>
</dbReference>
<organism evidence="3 4">
    <name type="scientific">Eremothecium cymbalariae (strain CBS 270.75 / DBVPG 7215 / KCTC 17166 / NRRL Y-17582)</name>
    <name type="common">Yeast</name>
    <dbReference type="NCBI Taxonomy" id="931890"/>
    <lineage>
        <taxon>Eukaryota</taxon>
        <taxon>Fungi</taxon>
        <taxon>Dikarya</taxon>
        <taxon>Ascomycota</taxon>
        <taxon>Saccharomycotina</taxon>
        <taxon>Saccharomycetes</taxon>
        <taxon>Saccharomycetales</taxon>
        <taxon>Saccharomycetaceae</taxon>
        <taxon>Eremothecium</taxon>
    </lineage>
</organism>
<dbReference type="SMART" id="SM00256">
    <property type="entry name" value="FBOX"/>
    <property type="match status" value="1"/>
</dbReference>
<proteinExistence type="predicted"/>